<proteinExistence type="inferred from homology"/>
<gene>
    <name evidence="7" type="ORF">NT02SARS_0496</name>
</gene>
<evidence type="ECO:0000256" key="5">
    <source>
        <dbReference type="ARBA" id="ARBA00023136"/>
    </source>
</evidence>
<name>J5KJ05_9GAMM</name>
<dbReference type="EMBL" id="JH611164">
    <property type="protein sequence ID" value="EJP74003.1"/>
    <property type="molecule type" value="Genomic_DNA"/>
</dbReference>
<comment type="similarity">
    <text evidence="2 6">Belongs to the 4-toluene sulfonate uptake permease (TSUP) (TC 2.A.102) family.</text>
</comment>
<evidence type="ECO:0000256" key="1">
    <source>
        <dbReference type="ARBA" id="ARBA00004141"/>
    </source>
</evidence>
<keyword evidence="3 6" id="KW-0812">Transmembrane</keyword>
<dbReference type="PANTHER" id="PTHR43483">
    <property type="entry name" value="MEMBRANE TRANSPORTER PROTEIN HI_0806-RELATED"/>
    <property type="match status" value="1"/>
</dbReference>
<keyword evidence="5 6" id="KW-0472">Membrane</keyword>
<evidence type="ECO:0000313" key="7">
    <source>
        <dbReference type="EMBL" id="EJP74003.1"/>
    </source>
</evidence>
<evidence type="ECO:0000256" key="6">
    <source>
        <dbReference type="RuleBase" id="RU363041"/>
    </source>
</evidence>
<dbReference type="PANTHER" id="PTHR43483:SF3">
    <property type="entry name" value="MEMBRANE TRANSPORTER PROTEIN HI_0806-RELATED"/>
    <property type="match status" value="1"/>
</dbReference>
<evidence type="ECO:0000256" key="4">
    <source>
        <dbReference type="ARBA" id="ARBA00022989"/>
    </source>
</evidence>
<keyword evidence="6" id="KW-1003">Cell membrane</keyword>
<sequence length="263" mass="27756">MGIEILLYIIIGGFAGMLAGLLGVGGGLIIVPCLVFIYTYLGFNEDVLVHIAIGTSLASIIFTGTSSAYAHYIKDSVDTKILIPITAGIVIGAFIGAVIADHINGNDLRKIIGAFALIIAIQMYFNVDKYLLSAKPRNFVSVSVGGFIGAASSILGIGGGSFSVPYFRMSGLKLKMAIGTSAACGISIAVFGALGFLISGIDEQSLPQSSIGYIHLPSLFFISISSIFFARIGANTAHKISDHLLKIIFVLLMVIISFYMLFL</sequence>
<evidence type="ECO:0000313" key="8">
    <source>
        <dbReference type="Proteomes" id="UP000010116"/>
    </source>
</evidence>
<comment type="subcellular location">
    <subcellularLocation>
        <location evidence="6">Cell membrane</location>
        <topology evidence="6">Multi-pass membrane protein</topology>
    </subcellularLocation>
    <subcellularLocation>
        <location evidence="1">Membrane</location>
        <topology evidence="1">Multi-pass membrane protein</topology>
    </subcellularLocation>
</comment>
<feature type="transmembrane region" description="Helical" evidence="6">
    <location>
        <begin position="47"/>
        <end position="69"/>
    </location>
</feature>
<evidence type="ECO:0000256" key="3">
    <source>
        <dbReference type="ARBA" id="ARBA00022692"/>
    </source>
</evidence>
<feature type="transmembrane region" description="Helical" evidence="6">
    <location>
        <begin position="81"/>
        <end position="99"/>
    </location>
</feature>
<keyword evidence="4 6" id="KW-1133">Transmembrane helix</keyword>
<evidence type="ECO:0000256" key="2">
    <source>
        <dbReference type="ARBA" id="ARBA00009142"/>
    </source>
</evidence>
<dbReference type="GO" id="GO:0005886">
    <property type="term" value="C:plasma membrane"/>
    <property type="evidence" value="ECO:0007669"/>
    <property type="project" value="UniProtKB-SubCell"/>
</dbReference>
<feature type="transmembrane region" description="Helical" evidence="6">
    <location>
        <begin position="6"/>
        <end position="35"/>
    </location>
</feature>
<accession>J5KJ05</accession>
<dbReference type="Proteomes" id="UP000010116">
    <property type="component" value="Unassembled WGS sequence"/>
</dbReference>
<feature type="transmembrane region" description="Helical" evidence="6">
    <location>
        <begin position="111"/>
        <end position="127"/>
    </location>
</feature>
<feature type="transmembrane region" description="Helical" evidence="6">
    <location>
        <begin position="176"/>
        <end position="198"/>
    </location>
</feature>
<feature type="transmembrane region" description="Helical" evidence="6">
    <location>
        <begin position="139"/>
        <end position="164"/>
    </location>
</feature>
<dbReference type="AlphaFoldDB" id="J5KJ05"/>
<dbReference type="InterPro" id="IPR002781">
    <property type="entry name" value="TM_pro_TauE-like"/>
</dbReference>
<organism evidence="7 8">
    <name type="scientific">SAR86 cluster bacterium SAR86B</name>
    <dbReference type="NCBI Taxonomy" id="1123867"/>
    <lineage>
        <taxon>Bacteria</taxon>
        <taxon>Pseudomonadati</taxon>
        <taxon>Pseudomonadota</taxon>
        <taxon>Gammaproteobacteria</taxon>
        <taxon>SAR86 cluster</taxon>
    </lineage>
</organism>
<dbReference type="HOGENOM" id="CLU_045498_6_0_6"/>
<reference evidence="7 8" key="1">
    <citation type="journal article" date="2012" name="ISME J.">
        <title>Genomic insights to SAR86, an abundant and uncultivated marine bacterial lineage.</title>
        <authorList>
            <person name="Dupont C.L."/>
            <person name="Rusch D.B."/>
            <person name="Yooseph S."/>
            <person name="Lombardo M.J."/>
            <person name="Richter R.A."/>
            <person name="Valas R."/>
            <person name="Novotny M."/>
            <person name="Yee-Greenbaum J."/>
            <person name="Selengut J.D."/>
            <person name="Haft D.H."/>
            <person name="Halpern A.L."/>
            <person name="Lasken R.S."/>
            <person name="Nealson K."/>
            <person name="Friedman R."/>
            <person name="Venter J.C."/>
        </authorList>
    </citation>
    <scope>NUCLEOTIDE SEQUENCE [LARGE SCALE GENOMIC DNA]</scope>
</reference>
<feature type="transmembrane region" description="Helical" evidence="6">
    <location>
        <begin position="244"/>
        <end position="262"/>
    </location>
</feature>
<feature type="transmembrane region" description="Helical" evidence="6">
    <location>
        <begin position="210"/>
        <end position="232"/>
    </location>
</feature>
<dbReference type="Pfam" id="PF01925">
    <property type="entry name" value="TauE"/>
    <property type="match status" value="1"/>
</dbReference>
<protein>
    <recommendedName>
        <fullName evidence="6">Probable membrane transporter protein</fullName>
    </recommendedName>
</protein>